<name>A0A0N4YDY9_NIPBR</name>
<reference evidence="1 2" key="2">
    <citation type="submission" date="2018-11" db="EMBL/GenBank/DDBJ databases">
        <authorList>
            <consortium name="Pathogen Informatics"/>
        </authorList>
    </citation>
    <scope>NUCLEOTIDE SEQUENCE [LARGE SCALE GENOMIC DNA]</scope>
</reference>
<keyword evidence="2" id="KW-1185">Reference proteome</keyword>
<organism evidence="3">
    <name type="scientific">Nippostrongylus brasiliensis</name>
    <name type="common">Rat hookworm</name>
    <dbReference type="NCBI Taxonomy" id="27835"/>
    <lineage>
        <taxon>Eukaryota</taxon>
        <taxon>Metazoa</taxon>
        <taxon>Ecdysozoa</taxon>
        <taxon>Nematoda</taxon>
        <taxon>Chromadorea</taxon>
        <taxon>Rhabditida</taxon>
        <taxon>Rhabditina</taxon>
        <taxon>Rhabditomorpha</taxon>
        <taxon>Strongyloidea</taxon>
        <taxon>Heligmosomidae</taxon>
        <taxon>Nippostrongylus</taxon>
    </lineage>
</organism>
<proteinExistence type="predicted"/>
<evidence type="ECO:0000313" key="1">
    <source>
        <dbReference type="EMBL" id="VDL78468.1"/>
    </source>
</evidence>
<evidence type="ECO:0000313" key="3">
    <source>
        <dbReference type="WBParaSite" id="NBR_0001487301-mRNA-1"/>
    </source>
</evidence>
<dbReference type="WBParaSite" id="NBR_0001487301-mRNA-1">
    <property type="protein sequence ID" value="NBR_0001487301-mRNA-1"/>
    <property type="gene ID" value="NBR_0001487301"/>
</dbReference>
<gene>
    <name evidence="1" type="ORF">NBR_LOCUS14874</name>
</gene>
<sequence length="109" mass="12864">MKAQNGEARRQDLARVDDVDDSRVHDEFNATDVPRRYAMSVPFVMLYHKKTLRKELERLFEKLGIRKLKKAYVSDISKLQLKTTLGKDMIVDKSDQSKTYFKLLNRDWA</sequence>
<evidence type="ECO:0000313" key="2">
    <source>
        <dbReference type="Proteomes" id="UP000271162"/>
    </source>
</evidence>
<dbReference type="Proteomes" id="UP000271162">
    <property type="component" value="Unassembled WGS sequence"/>
</dbReference>
<reference evidence="3" key="1">
    <citation type="submission" date="2017-02" db="UniProtKB">
        <authorList>
            <consortium name="WormBaseParasite"/>
        </authorList>
    </citation>
    <scope>IDENTIFICATION</scope>
</reference>
<protein>
    <submittedName>
        <fullName evidence="3">BRCT domain-containing protein</fullName>
    </submittedName>
</protein>
<accession>A0A0N4YDY9</accession>
<dbReference type="EMBL" id="UYSL01021519">
    <property type="protein sequence ID" value="VDL78468.1"/>
    <property type="molecule type" value="Genomic_DNA"/>
</dbReference>
<dbReference type="AlphaFoldDB" id="A0A0N4YDY9"/>